<accession>A0A9Q1J026</accession>
<dbReference type="Gene3D" id="2.60.40.10">
    <property type="entry name" value="Immunoglobulins"/>
    <property type="match status" value="1"/>
</dbReference>
<evidence type="ECO:0000256" key="4">
    <source>
        <dbReference type="ARBA" id="ARBA00023319"/>
    </source>
</evidence>
<dbReference type="FunFam" id="2.60.40.10:FF:000069">
    <property type="entry name" value="Alpha-protein kinase 3"/>
    <property type="match status" value="1"/>
</dbReference>
<proteinExistence type="inferred from homology"/>
<comment type="catalytic activity">
    <reaction evidence="5">
        <text>L-threonyl-[protein] + ATP = O-phospho-L-threonyl-[protein] + ADP + H(+)</text>
        <dbReference type="Rhea" id="RHEA:46608"/>
        <dbReference type="Rhea" id="RHEA-COMP:11060"/>
        <dbReference type="Rhea" id="RHEA-COMP:11605"/>
        <dbReference type="ChEBI" id="CHEBI:15378"/>
        <dbReference type="ChEBI" id="CHEBI:30013"/>
        <dbReference type="ChEBI" id="CHEBI:30616"/>
        <dbReference type="ChEBI" id="CHEBI:61977"/>
        <dbReference type="ChEBI" id="CHEBI:456216"/>
        <dbReference type="EC" id="2.7.11.1"/>
    </reaction>
</comment>
<dbReference type="OrthoDB" id="8888309at2759"/>
<dbReference type="InterPro" id="IPR007110">
    <property type="entry name" value="Ig-like_dom"/>
</dbReference>
<evidence type="ECO:0000256" key="6">
    <source>
        <dbReference type="ARBA" id="ARBA00048679"/>
    </source>
</evidence>
<dbReference type="AlphaFoldDB" id="A0A9Q1J026"/>
<evidence type="ECO:0000313" key="8">
    <source>
        <dbReference type="EMBL" id="KAJ8359910.1"/>
    </source>
</evidence>
<organism evidence="8 9">
    <name type="scientific">Synaphobranchus kaupii</name>
    <name type="common">Kaup's arrowtooth eel</name>
    <dbReference type="NCBI Taxonomy" id="118154"/>
    <lineage>
        <taxon>Eukaryota</taxon>
        <taxon>Metazoa</taxon>
        <taxon>Chordata</taxon>
        <taxon>Craniata</taxon>
        <taxon>Vertebrata</taxon>
        <taxon>Euteleostomi</taxon>
        <taxon>Actinopterygii</taxon>
        <taxon>Neopterygii</taxon>
        <taxon>Teleostei</taxon>
        <taxon>Anguilliformes</taxon>
        <taxon>Synaphobranchidae</taxon>
        <taxon>Synaphobranchus</taxon>
    </lineage>
</organism>
<name>A0A9Q1J026_SYNKA</name>
<keyword evidence="4" id="KW-0393">Immunoglobulin domain</keyword>
<dbReference type="PANTHER" id="PTHR47091">
    <property type="entry name" value="ALPHA-PROTEIN KINASE 2-RELATED"/>
    <property type="match status" value="1"/>
</dbReference>
<comment type="similarity">
    <text evidence="1">Belongs to the protein kinase superfamily. Alpha-type protein kinase family. ALPK subfamily.</text>
</comment>
<dbReference type="InterPro" id="IPR003599">
    <property type="entry name" value="Ig_sub"/>
</dbReference>
<feature type="domain" description="Ig-like" evidence="7">
    <location>
        <begin position="5"/>
        <end position="95"/>
    </location>
</feature>
<evidence type="ECO:0000313" key="9">
    <source>
        <dbReference type="Proteomes" id="UP001152622"/>
    </source>
</evidence>
<dbReference type="InterPro" id="IPR013098">
    <property type="entry name" value="Ig_I-set"/>
</dbReference>
<dbReference type="PANTHER" id="PTHR47091:SF2">
    <property type="entry name" value="ALPHA-PROTEIN KINASE 2"/>
    <property type="match status" value="1"/>
</dbReference>
<protein>
    <recommendedName>
        <fullName evidence="2">non-specific serine/threonine protein kinase</fullName>
        <ecNumber evidence="2">2.7.11.1</ecNumber>
    </recommendedName>
</protein>
<evidence type="ECO:0000256" key="3">
    <source>
        <dbReference type="ARBA" id="ARBA00022737"/>
    </source>
</evidence>
<evidence type="ECO:0000256" key="5">
    <source>
        <dbReference type="ARBA" id="ARBA00047899"/>
    </source>
</evidence>
<dbReference type="PROSITE" id="PS50835">
    <property type="entry name" value="IG_LIKE"/>
    <property type="match status" value="1"/>
</dbReference>
<dbReference type="InterPro" id="IPR003598">
    <property type="entry name" value="Ig_sub2"/>
</dbReference>
<dbReference type="SMART" id="SM00409">
    <property type="entry name" value="IG"/>
    <property type="match status" value="1"/>
</dbReference>
<comment type="catalytic activity">
    <reaction evidence="6">
        <text>L-seryl-[protein] + ATP = O-phospho-L-seryl-[protein] + ADP + H(+)</text>
        <dbReference type="Rhea" id="RHEA:17989"/>
        <dbReference type="Rhea" id="RHEA-COMP:9863"/>
        <dbReference type="Rhea" id="RHEA-COMP:11604"/>
        <dbReference type="ChEBI" id="CHEBI:15378"/>
        <dbReference type="ChEBI" id="CHEBI:29999"/>
        <dbReference type="ChEBI" id="CHEBI:30616"/>
        <dbReference type="ChEBI" id="CHEBI:83421"/>
        <dbReference type="ChEBI" id="CHEBI:456216"/>
        <dbReference type="EC" id="2.7.11.1"/>
    </reaction>
</comment>
<dbReference type="EMBL" id="JAINUF010000005">
    <property type="protein sequence ID" value="KAJ8359910.1"/>
    <property type="molecule type" value="Genomic_DNA"/>
</dbReference>
<keyword evidence="3" id="KW-0677">Repeat</keyword>
<dbReference type="SMART" id="SM00408">
    <property type="entry name" value="IGc2"/>
    <property type="match status" value="1"/>
</dbReference>
<dbReference type="EC" id="2.7.11.1" evidence="2"/>
<dbReference type="GO" id="GO:0004674">
    <property type="term" value="F:protein serine/threonine kinase activity"/>
    <property type="evidence" value="ECO:0007669"/>
    <property type="project" value="UniProtKB-EC"/>
</dbReference>
<gene>
    <name evidence="8" type="ORF">SKAU_G00164350</name>
</gene>
<comment type="caution">
    <text evidence="8">The sequence shown here is derived from an EMBL/GenBank/DDBJ whole genome shotgun (WGS) entry which is preliminary data.</text>
</comment>
<dbReference type="Proteomes" id="UP001152622">
    <property type="component" value="Chromosome 5"/>
</dbReference>
<sequence>MIRGPEFLVRLRSHIVFENTSVKLFCTVHGYPTPNVKWFKDNVLLDTSTVAKYFVESNYGIHSLEIIRCSTDDTAQYTAVATNLHGQVSSQAAVIVKRFREEDESCVYAWLPYQCKFSTTVDTELSQLDTAGHNNNQCNNTLRKGWH</sequence>
<evidence type="ECO:0000256" key="2">
    <source>
        <dbReference type="ARBA" id="ARBA00012513"/>
    </source>
</evidence>
<dbReference type="InterPro" id="IPR036179">
    <property type="entry name" value="Ig-like_dom_sf"/>
</dbReference>
<keyword evidence="9" id="KW-1185">Reference proteome</keyword>
<reference evidence="8" key="1">
    <citation type="journal article" date="2023" name="Science">
        <title>Genome structures resolve the early diversification of teleost fishes.</title>
        <authorList>
            <person name="Parey E."/>
            <person name="Louis A."/>
            <person name="Montfort J."/>
            <person name="Bouchez O."/>
            <person name="Roques C."/>
            <person name="Iampietro C."/>
            <person name="Lluch J."/>
            <person name="Castinel A."/>
            <person name="Donnadieu C."/>
            <person name="Desvignes T."/>
            <person name="Floi Bucao C."/>
            <person name="Jouanno E."/>
            <person name="Wen M."/>
            <person name="Mejri S."/>
            <person name="Dirks R."/>
            <person name="Jansen H."/>
            <person name="Henkel C."/>
            <person name="Chen W.J."/>
            <person name="Zahm M."/>
            <person name="Cabau C."/>
            <person name="Klopp C."/>
            <person name="Thompson A.W."/>
            <person name="Robinson-Rechavi M."/>
            <person name="Braasch I."/>
            <person name="Lecointre G."/>
            <person name="Bobe J."/>
            <person name="Postlethwait J.H."/>
            <person name="Berthelot C."/>
            <person name="Roest Crollius H."/>
            <person name="Guiguen Y."/>
        </authorList>
    </citation>
    <scope>NUCLEOTIDE SEQUENCE</scope>
    <source>
        <strain evidence="8">WJC10195</strain>
    </source>
</reference>
<evidence type="ECO:0000259" key="7">
    <source>
        <dbReference type="PROSITE" id="PS50835"/>
    </source>
</evidence>
<dbReference type="SUPFAM" id="SSF48726">
    <property type="entry name" value="Immunoglobulin"/>
    <property type="match status" value="1"/>
</dbReference>
<dbReference type="InterPro" id="IPR013783">
    <property type="entry name" value="Ig-like_fold"/>
</dbReference>
<dbReference type="Pfam" id="PF07679">
    <property type="entry name" value="I-set"/>
    <property type="match status" value="1"/>
</dbReference>
<evidence type="ECO:0000256" key="1">
    <source>
        <dbReference type="ARBA" id="ARBA00008651"/>
    </source>
</evidence>